<comment type="caution">
    <text evidence="1">The sequence shown here is derived from an EMBL/GenBank/DDBJ whole genome shotgun (WGS) entry which is preliminary data.</text>
</comment>
<sequence>MTQALLKYARGVYSRLHLSPESSPLMAAQTFGIDVNDGAASQKFILSDGRKIGFANFGARCGPTVFYWHGFPGCRLSGRSFDKPGKKLGARIIAVERPGVGISSPQTDHKMLDRPNDMDELAEHLYVDSYDIIGVSGRSPRTPTCAHFLLKKNVHSVAIFCGMGPFALSTNGMSWGNCLILKGLLYSHLWSVGFRTDGLWRATGFSACKIPVHLY</sequence>
<dbReference type="InterPro" id="IPR029058">
    <property type="entry name" value="AB_hydrolase_fold"/>
</dbReference>
<accession>A0A8H4URT0</accession>
<reference evidence="1" key="1">
    <citation type="journal article" date="2020" name="BMC Genomics">
        <title>Correction to: Identification and distribution of gene clusters required for synthesis of sphingolipid metabolism inhibitors in diverse species of the filamentous fungus Fusarium.</title>
        <authorList>
            <person name="Kim H.S."/>
            <person name="Lohmar J.M."/>
            <person name="Busman M."/>
            <person name="Brown D.W."/>
            <person name="Naumann T.A."/>
            <person name="Divon H.H."/>
            <person name="Lysoe E."/>
            <person name="Uhlig S."/>
            <person name="Proctor R.H."/>
        </authorList>
    </citation>
    <scope>NUCLEOTIDE SEQUENCE</scope>
    <source>
        <strain evidence="1">NRRL 22465</strain>
    </source>
</reference>
<dbReference type="AlphaFoldDB" id="A0A8H4URT0"/>
<proteinExistence type="predicted"/>
<name>A0A8H4URT0_9HYPO</name>
<dbReference type="EMBL" id="JABEYC010000129">
    <property type="protein sequence ID" value="KAF4982280.1"/>
    <property type="molecule type" value="Genomic_DNA"/>
</dbReference>
<dbReference type="OrthoDB" id="294702at2759"/>
<keyword evidence="2" id="KW-1185">Reference proteome</keyword>
<organism evidence="1 2">
    <name type="scientific">Fusarium zealandicum</name>
    <dbReference type="NCBI Taxonomy" id="1053134"/>
    <lineage>
        <taxon>Eukaryota</taxon>
        <taxon>Fungi</taxon>
        <taxon>Dikarya</taxon>
        <taxon>Ascomycota</taxon>
        <taxon>Pezizomycotina</taxon>
        <taxon>Sordariomycetes</taxon>
        <taxon>Hypocreomycetidae</taxon>
        <taxon>Hypocreales</taxon>
        <taxon>Nectriaceae</taxon>
        <taxon>Fusarium</taxon>
        <taxon>Fusarium staphyleae species complex</taxon>
    </lineage>
</organism>
<evidence type="ECO:0008006" key="3">
    <source>
        <dbReference type="Google" id="ProtNLM"/>
    </source>
</evidence>
<evidence type="ECO:0000313" key="2">
    <source>
        <dbReference type="Proteomes" id="UP000635477"/>
    </source>
</evidence>
<dbReference type="SUPFAM" id="SSF53474">
    <property type="entry name" value="alpha/beta-Hydrolases"/>
    <property type="match status" value="1"/>
</dbReference>
<dbReference type="Proteomes" id="UP000635477">
    <property type="component" value="Unassembled WGS sequence"/>
</dbReference>
<reference evidence="1" key="2">
    <citation type="submission" date="2020-05" db="EMBL/GenBank/DDBJ databases">
        <authorList>
            <person name="Kim H.-S."/>
            <person name="Proctor R.H."/>
            <person name="Brown D.W."/>
        </authorList>
    </citation>
    <scope>NUCLEOTIDE SEQUENCE</scope>
    <source>
        <strain evidence="1">NRRL 22465</strain>
    </source>
</reference>
<dbReference type="Gene3D" id="3.40.50.1820">
    <property type="entry name" value="alpha/beta hydrolase"/>
    <property type="match status" value="1"/>
</dbReference>
<protein>
    <recommendedName>
        <fullName evidence="3">AB hydrolase-1 domain-containing protein</fullName>
    </recommendedName>
</protein>
<gene>
    <name evidence="1" type="ORF">FZEAL_2066</name>
</gene>
<evidence type="ECO:0000313" key="1">
    <source>
        <dbReference type="EMBL" id="KAF4982280.1"/>
    </source>
</evidence>